<dbReference type="Proteomes" id="UP000887566">
    <property type="component" value="Unplaced"/>
</dbReference>
<proteinExistence type="predicted"/>
<sequence length="105" mass="12115">MYKRLSTALTRSLAIAPTSDRHPNDARLRRRIWHCVPRRRPRLEAPRDDHHHHHRRHHSTPLFLPTAHIRGANLEDATTTLVRSVIARIAVVGPRLLSDSNSRPP</sequence>
<reference evidence="3" key="1">
    <citation type="submission" date="2022-11" db="UniProtKB">
        <authorList>
            <consortium name="WormBaseParasite"/>
        </authorList>
    </citation>
    <scope>IDENTIFICATION</scope>
</reference>
<organism evidence="2 3">
    <name type="scientific">Plectus sambesii</name>
    <dbReference type="NCBI Taxonomy" id="2011161"/>
    <lineage>
        <taxon>Eukaryota</taxon>
        <taxon>Metazoa</taxon>
        <taxon>Ecdysozoa</taxon>
        <taxon>Nematoda</taxon>
        <taxon>Chromadorea</taxon>
        <taxon>Plectida</taxon>
        <taxon>Plectina</taxon>
        <taxon>Plectoidea</taxon>
        <taxon>Plectidae</taxon>
        <taxon>Plectus</taxon>
    </lineage>
</organism>
<dbReference type="WBParaSite" id="PSAMB.scaffold5464size11635.g26650.t1">
    <property type="protein sequence ID" value="PSAMB.scaffold5464size11635.g26650.t1"/>
    <property type="gene ID" value="PSAMB.scaffold5464size11635.g26650"/>
</dbReference>
<evidence type="ECO:0000313" key="3">
    <source>
        <dbReference type="WBParaSite" id="PSAMB.scaffold5464size11635.g26650.t1"/>
    </source>
</evidence>
<feature type="compositionally biased region" description="Basic residues" evidence="1">
    <location>
        <begin position="50"/>
        <end position="59"/>
    </location>
</feature>
<evidence type="ECO:0000256" key="1">
    <source>
        <dbReference type="SAM" id="MobiDB-lite"/>
    </source>
</evidence>
<accession>A0A914WUK5</accession>
<feature type="region of interest" description="Disordered" evidence="1">
    <location>
        <begin position="41"/>
        <end position="64"/>
    </location>
</feature>
<name>A0A914WUK5_9BILA</name>
<dbReference type="AlphaFoldDB" id="A0A914WUK5"/>
<keyword evidence="2" id="KW-1185">Reference proteome</keyword>
<evidence type="ECO:0000313" key="2">
    <source>
        <dbReference type="Proteomes" id="UP000887566"/>
    </source>
</evidence>
<protein>
    <submittedName>
        <fullName evidence="3">Uncharacterized protein</fullName>
    </submittedName>
</protein>